<dbReference type="InterPro" id="IPR032675">
    <property type="entry name" value="LRR_dom_sf"/>
</dbReference>
<evidence type="ECO:0000256" key="1">
    <source>
        <dbReference type="SAM" id="MobiDB-lite"/>
    </source>
</evidence>
<feature type="transmembrane region" description="Helical" evidence="2">
    <location>
        <begin position="586"/>
        <end position="604"/>
    </location>
</feature>
<accession>A0A815I0V2</accession>
<dbReference type="GO" id="GO:0017134">
    <property type="term" value="F:fibroblast growth factor binding"/>
    <property type="evidence" value="ECO:0007669"/>
    <property type="project" value="TreeGrafter"/>
</dbReference>
<evidence type="ECO:0008006" key="5">
    <source>
        <dbReference type="Google" id="ProtNLM"/>
    </source>
</evidence>
<evidence type="ECO:0000313" key="4">
    <source>
        <dbReference type="Proteomes" id="UP000663864"/>
    </source>
</evidence>
<dbReference type="Pfam" id="PF00839">
    <property type="entry name" value="Cys_rich_FGFR"/>
    <property type="match status" value="1"/>
</dbReference>
<proteinExistence type="predicted"/>
<dbReference type="SUPFAM" id="SSF52047">
    <property type="entry name" value="RNI-like"/>
    <property type="match status" value="1"/>
</dbReference>
<comment type="caution">
    <text evidence="3">The sequence shown here is derived from an EMBL/GenBank/DDBJ whole genome shotgun (WGS) entry which is preliminary data.</text>
</comment>
<keyword evidence="2" id="KW-0812">Transmembrane</keyword>
<reference evidence="3" key="1">
    <citation type="submission" date="2021-02" db="EMBL/GenBank/DDBJ databases">
        <authorList>
            <person name="Nowell W R."/>
        </authorList>
    </citation>
    <scope>NUCLEOTIDE SEQUENCE</scope>
</reference>
<dbReference type="PANTHER" id="PTHR11884">
    <property type="entry name" value="SELECTIN LIGAND RELATED"/>
    <property type="match status" value="1"/>
</dbReference>
<protein>
    <recommendedName>
        <fullName evidence="5">F-box domain-containing protein</fullName>
    </recommendedName>
</protein>
<keyword evidence="2" id="KW-0472">Membrane</keyword>
<feature type="region of interest" description="Disordered" evidence="1">
    <location>
        <begin position="379"/>
        <end position="410"/>
    </location>
</feature>
<dbReference type="GO" id="GO:0000139">
    <property type="term" value="C:Golgi membrane"/>
    <property type="evidence" value="ECO:0007669"/>
    <property type="project" value="TreeGrafter"/>
</dbReference>
<sequence length="624" mass="73084">MKSCIEHLSIELWIEIFSYLEAHVLLQAFTNLNHYFDQLIASNYLLFNVRLGKIHQNPLEYSIRPYWSEKILNRIISIRPIIQHKISHIPEFLRWHCTKLIQLKSLTMKLRGREIAYVCSALQQLKSLHYLSIECLPNQILLDSILAVPTLHICRLEFLRPITPINYYSKNISNIEVLDIKLQDDSYGSIINLLLSHMPKLKRLEYNNYDIYVKNREWIFFKSLFILPQLRTIKAQWSSNYSSPSIFQNLHENLPALKCFYLNMNFDFINEDLLNNLIFHWWPIFLKIERINIFIRCQQNLIMIIDDMQTNFDTFQSILLAMNEQYDGFVKTEWIEKSSTISKVIEISVYARLNQGLIDNCQRDINKYCQSEIYDKGFNEDDADGNDNDTEISDRTDNDNNNDGDEVTDSDMGGGIIQCLRSKYTDTSITLESQCVLELIDVIQTSKLDVRLDIKLYKSCRRLLISEYIDMDQEDCLKLLYLKNKIDDDNYKEQIKRIIREGQADIHIDRALAFACQADVLKYCNDIPIGSGKQLQCLFSMGKSVTSQCQNILQKRQELWKSISNVNNVVDLTEQIRKSNNSSYEFIVILVILCTVFMAGCICGRNVRYNPIMNYDNPITIDHK</sequence>
<evidence type="ECO:0000256" key="2">
    <source>
        <dbReference type="SAM" id="Phobius"/>
    </source>
</evidence>
<dbReference type="InterPro" id="IPR039728">
    <property type="entry name" value="GLG1"/>
</dbReference>
<dbReference type="Proteomes" id="UP000663864">
    <property type="component" value="Unassembled WGS sequence"/>
</dbReference>
<dbReference type="AlphaFoldDB" id="A0A815I0V2"/>
<feature type="compositionally biased region" description="Acidic residues" evidence="1">
    <location>
        <begin position="400"/>
        <end position="409"/>
    </location>
</feature>
<gene>
    <name evidence="3" type="ORF">ZHD862_LOCUS30964</name>
</gene>
<dbReference type="InterPro" id="IPR001893">
    <property type="entry name" value="Cys-rich_GLG1_repeat"/>
</dbReference>
<dbReference type="PANTHER" id="PTHR11884:SF1">
    <property type="entry name" value="GOLGI APPARATUS PROTEIN 1"/>
    <property type="match status" value="1"/>
</dbReference>
<organism evidence="3 4">
    <name type="scientific">Rotaria sordida</name>
    <dbReference type="NCBI Taxonomy" id="392033"/>
    <lineage>
        <taxon>Eukaryota</taxon>
        <taxon>Metazoa</taxon>
        <taxon>Spiralia</taxon>
        <taxon>Gnathifera</taxon>
        <taxon>Rotifera</taxon>
        <taxon>Eurotatoria</taxon>
        <taxon>Bdelloidea</taxon>
        <taxon>Philodinida</taxon>
        <taxon>Philodinidae</taxon>
        <taxon>Rotaria</taxon>
    </lineage>
</organism>
<dbReference type="EMBL" id="CAJNOT010003020">
    <property type="protein sequence ID" value="CAF1358864.1"/>
    <property type="molecule type" value="Genomic_DNA"/>
</dbReference>
<name>A0A815I0V2_9BILA</name>
<feature type="compositionally biased region" description="Acidic residues" evidence="1">
    <location>
        <begin position="380"/>
        <end position="391"/>
    </location>
</feature>
<keyword evidence="2" id="KW-1133">Transmembrane helix</keyword>
<evidence type="ECO:0000313" key="3">
    <source>
        <dbReference type="EMBL" id="CAF1358864.1"/>
    </source>
</evidence>
<dbReference type="Gene3D" id="3.80.10.10">
    <property type="entry name" value="Ribonuclease Inhibitor"/>
    <property type="match status" value="1"/>
</dbReference>